<dbReference type="Proteomes" id="UP001520140">
    <property type="component" value="Unassembled WGS sequence"/>
</dbReference>
<feature type="domain" description="Lsr2 DNA-binding" evidence="3">
    <location>
        <begin position="87"/>
        <end position="122"/>
    </location>
</feature>
<reference evidence="4 5" key="1">
    <citation type="submission" date="2020-06" db="EMBL/GenBank/DDBJ databases">
        <title>Taxonomy, biology and ecology of Rhodococcus bacteria occurring in California pistachio and other woody hosts as revealed by genome sequence analyses.</title>
        <authorList>
            <person name="Gai Y."/>
            <person name="Riely B."/>
        </authorList>
    </citation>
    <scope>NUCLEOTIDE SEQUENCE [LARGE SCALE GENOMIC DNA]</scope>
    <source>
        <strain evidence="4 5">BP-284</strain>
    </source>
</reference>
<name>A0ABS7NUH5_9NOCA</name>
<organism evidence="4 5">
    <name type="scientific">Rhodococcoides kroppenstedtii</name>
    <dbReference type="NCBI Taxonomy" id="293050"/>
    <lineage>
        <taxon>Bacteria</taxon>
        <taxon>Bacillati</taxon>
        <taxon>Actinomycetota</taxon>
        <taxon>Actinomycetes</taxon>
        <taxon>Mycobacteriales</taxon>
        <taxon>Nocardiaceae</taxon>
        <taxon>Rhodococcoides</taxon>
    </lineage>
</organism>
<dbReference type="InterPro" id="IPR036625">
    <property type="entry name" value="E3-bd_dom_sf"/>
</dbReference>
<dbReference type="Gene3D" id="4.10.320.10">
    <property type="entry name" value="E3-binding domain"/>
    <property type="match status" value="1"/>
</dbReference>
<gene>
    <name evidence="4" type="ORF">HQ605_10540</name>
</gene>
<protein>
    <submittedName>
        <fullName evidence="4">Lsr2 family protein</fullName>
    </submittedName>
</protein>
<dbReference type="Gene3D" id="3.30.60.230">
    <property type="entry name" value="Lsr2, dimerization domain"/>
    <property type="match status" value="1"/>
</dbReference>
<keyword evidence="5" id="KW-1185">Reference proteome</keyword>
<feature type="domain" description="Lsr2 dimerization" evidence="2">
    <location>
        <begin position="1"/>
        <end position="62"/>
    </location>
</feature>
<comment type="caution">
    <text evidence="4">The sequence shown here is derived from an EMBL/GenBank/DDBJ whole genome shotgun (WGS) entry which is preliminary data.</text>
</comment>
<dbReference type="Pfam" id="PF11774">
    <property type="entry name" value="Lsr2"/>
    <property type="match status" value="1"/>
</dbReference>
<evidence type="ECO:0000313" key="5">
    <source>
        <dbReference type="Proteomes" id="UP001520140"/>
    </source>
</evidence>
<dbReference type="InterPro" id="IPR024412">
    <property type="entry name" value="Lsr2_dim_dom"/>
</dbReference>
<accession>A0ABS7NUH5</accession>
<dbReference type="RefSeq" id="WP_068103785.1">
    <property type="nucleotide sequence ID" value="NZ_JABUKE010000008.1"/>
</dbReference>
<dbReference type="EMBL" id="JABUKG010000009">
    <property type="protein sequence ID" value="MBY6321263.1"/>
    <property type="molecule type" value="Genomic_DNA"/>
</dbReference>
<proteinExistence type="predicted"/>
<evidence type="ECO:0000313" key="4">
    <source>
        <dbReference type="EMBL" id="MBY6321263.1"/>
    </source>
</evidence>
<evidence type="ECO:0000256" key="1">
    <source>
        <dbReference type="ARBA" id="ARBA00023125"/>
    </source>
</evidence>
<evidence type="ECO:0000259" key="2">
    <source>
        <dbReference type="Pfam" id="PF11774"/>
    </source>
</evidence>
<dbReference type="InterPro" id="IPR042261">
    <property type="entry name" value="Lsr2-like_dimerization"/>
</dbReference>
<dbReference type="Pfam" id="PF23359">
    <property type="entry name" value="Lsr2_DNA-bd"/>
    <property type="match status" value="1"/>
</dbReference>
<keyword evidence="1" id="KW-0238">DNA-binding</keyword>
<sequence length="123" mass="13523">MARREIVELTDDIDGSGIADGAGETIDFSVNGVDYRIDLRDKNAREFHRKLGYYIEHAERIGGRKRRAHSAAVLDAAAAAAKSAKSNPEQTRAIREWANANGHQVSDRGRIPSSIVEAFHTAH</sequence>
<evidence type="ECO:0000259" key="3">
    <source>
        <dbReference type="Pfam" id="PF23359"/>
    </source>
</evidence>
<dbReference type="InterPro" id="IPR055370">
    <property type="entry name" value="Lsr2_DNA-bd"/>
</dbReference>